<keyword evidence="2" id="KW-0067">ATP-binding</keyword>
<dbReference type="KEGG" id="pph:Ppha_2430"/>
<feature type="region of interest" description="Disordered" evidence="3">
    <location>
        <begin position="290"/>
        <end position="311"/>
    </location>
</feature>
<dbReference type="Proteomes" id="UP000002724">
    <property type="component" value="Chromosome"/>
</dbReference>
<dbReference type="HOGENOM" id="CLU_319073_0_0_10"/>
<dbReference type="InterPro" id="IPR007560">
    <property type="entry name" value="Restrct_endonuc_IV_Mrr"/>
</dbReference>
<dbReference type="InterPro" id="IPR003593">
    <property type="entry name" value="AAA+_ATPase"/>
</dbReference>
<dbReference type="GO" id="GO:0004519">
    <property type="term" value="F:endonuclease activity"/>
    <property type="evidence" value="ECO:0007669"/>
    <property type="project" value="InterPro"/>
</dbReference>
<dbReference type="RefSeq" id="WP_012509092.1">
    <property type="nucleotide sequence ID" value="NC_011060.1"/>
</dbReference>
<keyword evidence="1" id="KW-0547">Nucleotide-binding</keyword>
<dbReference type="STRING" id="324925.Ppha_2430"/>
<dbReference type="Pfam" id="PF04471">
    <property type="entry name" value="Mrr_cat"/>
    <property type="match status" value="1"/>
</dbReference>
<evidence type="ECO:0000313" key="6">
    <source>
        <dbReference type="Proteomes" id="UP000002724"/>
    </source>
</evidence>
<dbReference type="InterPro" id="IPR007111">
    <property type="entry name" value="NACHT_NTPase"/>
</dbReference>
<dbReference type="GO" id="GO:0005829">
    <property type="term" value="C:cytosol"/>
    <property type="evidence" value="ECO:0007669"/>
    <property type="project" value="TreeGrafter"/>
</dbReference>
<organism evidence="5 6">
    <name type="scientific">Pelodictyon phaeoclathratiforme (strain DSM 5477 / BU-1)</name>
    <dbReference type="NCBI Taxonomy" id="324925"/>
    <lineage>
        <taxon>Bacteria</taxon>
        <taxon>Pseudomonadati</taxon>
        <taxon>Chlorobiota</taxon>
        <taxon>Chlorobiia</taxon>
        <taxon>Chlorobiales</taxon>
        <taxon>Chlorobiaceae</taxon>
        <taxon>Chlorobium/Pelodictyon group</taxon>
        <taxon>Pelodictyon</taxon>
    </lineage>
</organism>
<dbReference type="GO" id="GO:0009307">
    <property type="term" value="P:DNA restriction-modification system"/>
    <property type="evidence" value="ECO:0007669"/>
    <property type="project" value="InterPro"/>
</dbReference>
<dbReference type="NCBIfam" id="NF047398">
    <property type="entry name" value="AAA_KGGVGR"/>
    <property type="match status" value="1"/>
</dbReference>
<dbReference type="AlphaFoldDB" id="B4SEU2"/>
<dbReference type="EMBL" id="CP001110">
    <property type="protein sequence ID" value="ACF44618.1"/>
    <property type="molecule type" value="Genomic_DNA"/>
</dbReference>
<dbReference type="PANTHER" id="PTHR43384">
    <property type="entry name" value="SEPTUM SITE-DETERMINING PROTEIN MIND HOMOLOG, CHLOROPLASTIC-RELATED"/>
    <property type="match status" value="1"/>
</dbReference>
<name>B4SEU2_PELPB</name>
<dbReference type="GO" id="GO:0016887">
    <property type="term" value="F:ATP hydrolysis activity"/>
    <property type="evidence" value="ECO:0007669"/>
    <property type="project" value="TreeGrafter"/>
</dbReference>
<dbReference type="Gene3D" id="3.40.50.300">
    <property type="entry name" value="P-loop containing nucleotide triphosphate hydrolases"/>
    <property type="match status" value="2"/>
</dbReference>
<feature type="compositionally biased region" description="Basic and acidic residues" evidence="3">
    <location>
        <begin position="291"/>
        <end position="311"/>
    </location>
</feature>
<protein>
    <submittedName>
        <fullName evidence="5">Putative signal transduction protein with Nacht domain</fullName>
    </submittedName>
</protein>
<dbReference type="SUPFAM" id="SSF52980">
    <property type="entry name" value="Restriction endonuclease-like"/>
    <property type="match status" value="1"/>
</dbReference>
<dbReference type="InterPro" id="IPR011856">
    <property type="entry name" value="tRNA_endonuc-like_dom_sf"/>
</dbReference>
<dbReference type="SMART" id="SM00382">
    <property type="entry name" value="AAA"/>
    <property type="match status" value="1"/>
</dbReference>
<evidence type="ECO:0000313" key="5">
    <source>
        <dbReference type="EMBL" id="ACF44618.1"/>
    </source>
</evidence>
<dbReference type="Pfam" id="PF05729">
    <property type="entry name" value="NACHT"/>
    <property type="match status" value="1"/>
</dbReference>
<evidence type="ECO:0000256" key="3">
    <source>
        <dbReference type="SAM" id="MobiDB-lite"/>
    </source>
</evidence>
<reference evidence="5 6" key="1">
    <citation type="submission" date="2008-06" db="EMBL/GenBank/DDBJ databases">
        <title>Complete sequence of Pelodictyon phaeoclathratiforme BU-1.</title>
        <authorList>
            <consortium name="US DOE Joint Genome Institute"/>
            <person name="Lucas S."/>
            <person name="Copeland A."/>
            <person name="Lapidus A."/>
            <person name="Glavina del Rio T."/>
            <person name="Dalin E."/>
            <person name="Tice H."/>
            <person name="Bruce D."/>
            <person name="Goodwin L."/>
            <person name="Pitluck S."/>
            <person name="Schmutz J."/>
            <person name="Larimer F."/>
            <person name="Land M."/>
            <person name="Hauser L."/>
            <person name="Kyrpides N."/>
            <person name="Mikhailova N."/>
            <person name="Liu Z."/>
            <person name="Li T."/>
            <person name="Zhao F."/>
            <person name="Overmann J."/>
            <person name="Bryant D.A."/>
            <person name="Richardson P."/>
        </authorList>
    </citation>
    <scope>NUCLEOTIDE SEQUENCE [LARGE SCALE GENOMIC DNA]</scope>
    <source>
        <strain evidence="6">DSM 5477 / BU-1</strain>
    </source>
</reference>
<feature type="domain" description="NACHT" evidence="4">
    <location>
        <begin position="483"/>
        <end position="611"/>
    </location>
</feature>
<evidence type="ECO:0000256" key="2">
    <source>
        <dbReference type="ARBA" id="ARBA00022840"/>
    </source>
</evidence>
<dbReference type="SUPFAM" id="SSF52540">
    <property type="entry name" value="P-loop containing nucleoside triphosphate hydrolases"/>
    <property type="match status" value="2"/>
</dbReference>
<proteinExistence type="predicted"/>
<dbReference type="PANTHER" id="PTHR43384:SF6">
    <property type="entry name" value="SEPTUM SITE-DETERMINING PROTEIN MIND HOMOLOG, CHLOROPLASTIC"/>
    <property type="match status" value="1"/>
</dbReference>
<evidence type="ECO:0000256" key="1">
    <source>
        <dbReference type="ARBA" id="ARBA00022741"/>
    </source>
</evidence>
<keyword evidence="6" id="KW-1185">Reference proteome</keyword>
<dbReference type="GO" id="GO:0009898">
    <property type="term" value="C:cytoplasmic side of plasma membrane"/>
    <property type="evidence" value="ECO:0007669"/>
    <property type="project" value="TreeGrafter"/>
</dbReference>
<dbReference type="GO" id="GO:0051782">
    <property type="term" value="P:negative regulation of cell division"/>
    <property type="evidence" value="ECO:0007669"/>
    <property type="project" value="TreeGrafter"/>
</dbReference>
<gene>
    <name evidence="5" type="ordered locus">Ppha_2430</name>
</gene>
<sequence>MTPFTVTFYSYKGGVGRSLLAANIGVLCARRGKTLLWDLDIEAPGLHNIPGLTPSKPVKEGFFEWMIAWQESGKASNKADFGKLLKLACQTPEQDRLFILPAYGDNKDFAGLFQSIRWDDFLVRDLDIGLALFRGILDAFGKAGFETVLLDSRTGITDIGGLLAALLPHATVLVGNYGRQNTRGLAHVWQALHSASEGRIAARGTLPRLTRLLVASPIPDISDLRAQGQEIWKESFGLTLSELDTIPFDSRLLFTEELYAATRPETPVAKAYNDLERRIDKVRQQVIAESESARRSDDARPDLVVRRNKDRHEQGKSFEERVAHLLRLLGYSVEREQLIDSNRVDLVARKRADFGREELYLVECKDHQSVIPKETVQIFKTWLDGPTASQMQARGMVVAARDFSPAARSFAREQGIQALTFDELERSLFDFSPYLARIRQRYEASALASNYVDQYLILEKQPDEKTVLMLPHALEWVSGAGSRLWLVLGDYGTGKSTLVERFAYELARNCENNSESPIPVEINLRQFPNAISLESLIREHLEAELRTVLNPEIVLHLLEAGRVVLLLDSFDEMGVAQAGRSVEEQFRQLVRPTASSGRNPRANRVLITSRSHFFRDNSSARQAVQGGDKLFEADSALGKAARAFDATLDMLPVFTKEQIAEYLQKRLGIVEGDQARRFIEERYGLQDIASTPQLLDMIVASLPDLIKQGEKVTTGSLYLTYTTRWLNTIRLSQGEVNVEHMRDLLERMACELWSRPRNQIHYTDLAVLLHHEGGLARSLDSERVDLELRTASFLVRSADGYYRFSHRSFLEFFFARALFRALQEGHFAEVLTYGRINPEATAFLLDLTESAQQSSDKLTEAIRTILADTSEFIVRGLASRERARSTGEYSDAQAVVEHLQKMLLAEKKKRS</sequence>
<dbReference type="Gene3D" id="3.40.1350.10">
    <property type="match status" value="1"/>
</dbReference>
<dbReference type="GO" id="GO:0003677">
    <property type="term" value="F:DNA binding"/>
    <property type="evidence" value="ECO:0007669"/>
    <property type="project" value="InterPro"/>
</dbReference>
<evidence type="ECO:0000259" key="4">
    <source>
        <dbReference type="PROSITE" id="PS50837"/>
    </source>
</evidence>
<accession>B4SEU2</accession>
<dbReference type="GO" id="GO:0005524">
    <property type="term" value="F:ATP binding"/>
    <property type="evidence" value="ECO:0007669"/>
    <property type="project" value="UniProtKB-KW"/>
</dbReference>
<dbReference type="eggNOG" id="COG0455">
    <property type="taxonomic scope" value="Bacteria"/>
</dbReference>
<dbReference type="InterPro" id="IPR050625">
    <property type="entry name" value="ParA/MinD_ATPase"/>
</dbReference>
<dbReference type="InterPro" id="IPR027417">
    <property type="entry name" value="P-loop_NTPase"/>
</dbReference>
<dbReference type="InterPro" id="IPR011335">
    <property type="entry name" value="Restrct_endonuc-II-like"/>
</dbReference>
<dbReference type="PROSITE" id="PS50837">
    <property type="entry name" value="NACHT"/>
    <property type="match status" value="1"/>
</dbReference>
<dbReference type="OrthoDB" id="8400336at2"/>
<dbReference type="eggNOG" id="COG5635">
    <property type="taxonomic scope" value="Bacteria"/>
</dbReference>